<evidence type="ECO:0000313" key="1">
    <source>
        <dbReference type="EMBL" id="MBG3878515.1"/>
    </source>
</evidence>
<evidence type="ECO:0000313" key="2">
    <source>
        <dbReference type="Proteomes" id="UP001194469"/>
    </source>
</evidence>
<keyword evidence="2" id="KW-1185">Reference proteome</keyword>
<reference evidence="1 2" key="1">
    <citation type="submission" date="2019-08" db="EMBL/GenBank/DDBJ databases">
        <authorList>
            <person name="Luo N."/>
        </authorList>
    </citation>
    <scope>NUCLEOTIDE SEQUENCE [LARGE SCALE GENOMIC DNA]</scope>
    <source>
        <strain evidence="1 2">NCIMB 9442</strain>
    </source>
</reference>
<dbReference type="Proteomes" id="UP001194469">
    <property type="component" value="Unassembled WGS sequence"/>
</dbReference>
<dbReference type="RefSeq" id="WP_196610406.1">
    <property type="nucleotide sequence ID" value="NZ_VRYY01000612.1"/>
</dbReference>
<proteinExistence type="predicted"/>
<sequence>MRTILLDDALYATMEAERLARTDGGLPVCLCVTDGCGDLLAFVRMDGAAERLVPIVIAKAYTAVRMRATTEAFRTRLLDGGLTLNDFCDPLLTSLPGGVPLLAEDGRCVAAVAVSGRALADDAALAATYARLLRERLDPARGAD</sequence>
<dbReference type="SUPFAM" id="SSF143744">
    <property type="entry name" value="GlcG-like"/>
    <property type="match status" value="1"/>
</dbReference>
<dbReference type="Gene3D" id="3.30.450.150">
    <property type="entry name" value="Haem-degrading domain"/>
    <property type="match status" value="1"/>
</dbReference>
<dbReference type="InterPro" id="IPR052517">
    <property type="entry name" value="GlcG_carb_metab_protein"/>
</dbReference>
<comment type="caution">
    <text evidence="1">The sequence shown here is derived from an EMBL/GenBank/DDBJ whole genome shotgun (WGS) entry which is preliminary data.</text>
</comment>
<dbReference type="InterPro" id="IPR005624">
    <property type="entry name" value="PduO/GlcC-like"/>
</dbReference>
<protein>
    <submittedName>
        <fullName evidence="1">Heme-binding protein</fullName>
    </submittedName>
</protein>
<accession>A0ABS0J7S3</accession>
<dbReference type="InterPro" id="IPR038084">
    <property type="entry name" value="PduO/GlcC-like_sf"/>
</dbReference>
<gene>
    <name evidence="1" type="ORF">FVW20_16225</name>
</gene>
<name>A0ABS0J7S3_9BACT</name>
<dbReference type="Pfam" id="PF03928">
    <property type="entry name" value="HbpS-like"/>
    <property type="match status" value="1"/>
</dbReference>
<organism evidence="1 2">
    <name type="scientific">Nitratidesulfovibrio oxamicus</name>
    <dbReference type="NCBI Taxonomy" id="32016"/>
    <lineage>
        <taxon>Bacteria</taxon>
        <taxon>Pseudomonadati</taxon>
        <taxon>Thermodesulfobacteriota</taxon>
        <taxon>Desulfovibrionia</taxon>
        <taxon>Desulfovibrionales</taxon>
        <taxon>Desulfovibrionaceae</taxon>
        <taxon>Nitratidesulfovibrio</taxon>
    </lineage>
</organism>
<dbReference type="EMBL" id="VRYY01000612">
    <property type="protein sequence ID" value="MBG3878515.1"/>
    <property type="molecule type" value="Genomic_DNA"/>
</dbReference>
<dbReference type="PANTHER" id="PTHR34309:SF1">
    <property type="entry name" value="PROTEIN GLCG"/>
    <property type="match status" value="1"/>
</dbReference>
<dbReference type="PANTHER" id="PTHR34309">
    <property type="entry name" value="SLR1406 PROTEIN"/>
    <property type="match status" value="1"/>
</dbReference>